<dbReference type="EMBL" id="AP027452">
    <property type="protein sequence ID" value="BDY31391.1"/>
    <property type="molecule type" value="Genomic_DNA"/>
</dbReference>
<dbReference type="AlphaFoldDB" id="A0AAI8XQS5"/>
<proteinExistence type="predicted"/>
<name>A0AAI8XQS5_MYCME</name>
<sequence length="135" mass="14912">MTMSDNHPLPPTWVVDQARAWRISAAIWDHDGNLFDMVIRETRGSGDDGTERLIAALARNLVVRLRMSIGEEALDALIPAELEACATEPMRELPVGAIGLLPRQEHGRGRPRCHGELPPQQYCAECGAYNPDEGE</sequence>
<evidence type="ECO:0000313" key="1">
    <source>
        <dbReference type="EMBL" id="BDY31391.1"/>
    </source>
</evidence>
<organism evidence="1 2">
    <name type="scientific">Mycolicibacterium mageritense</name>
    <name type="common">Mycobacterium mageritense</name>
    <dbReference type="NCBI Taxonomy" id="53462"/>
    <lineage>
        <taxon>Bacteria</taxon>
        <taxon>Bacillati</taxon>
        <taxon>Actinomycetota</taxon>
        <taxon>Actinomycetes</taxon>
        <taxon>Mycobacteriales</taxon>
        <taxon>Mycobacteriaceae</taxon>
        <taxon>Mycolicibacterium</taxon>
    </lineage>
</organism>
<accession>A0AAI8XQS5</accession>
<dbReference type="Proteomes" id="UP001241092">
    <property type="component" value="Chromosome"/>
</dbReference>
<evidence type="ECO:0000313" key="2">
    <source>
        <dbReference type="Proteomes" id="UP001241092"/>
    </source>
</evidence>
<reference evidence="1" key="1">
    <citation type="submission" date="2023-03" db="EMBL/GenBank/DDBJ databases">
        <title>Draft genome sequence of a Mycolicibacterium mageritense strain H4_3_1 isolated from a hybrid biological-inorganic system reactor.</title>
        <authorList>
            <person name="Feng X."/>
            <person name="Kazama D."/>
            <person name="Sato K."/>
            <person name="Kobayashi H."/>
        </authorList>
    </citation>
    <scope>NUCLEOTIDE SEQUENCE</scope>
    <source>
        <strain evidence="1">H4_3_1</strain>
    </source>
</reference>
<protein>
    <submittedName>
        <fullName evidence="1">Uncharacterized protein</fullName>
    </submittedName>
</protein>
<gene>
    <name evidence="1" type="ORF">hbim_05343</name>
</gene>